<feature type="region of interest" description="Disordered" evidence="6">
    <location>
        <begin position="40"/>
        <end position="81"/>
    </location>
</feature>
<evidence type="ECO:0000256" key="5">
    <source>
        <dbReference type="RuleBase" id="RU364054"/>
    </source>
</evidence>
<dbReference type="EMBL" id="LAFY01000474">
    <property type="protein sequence ID" value="KJX97523.1"/>
    <property type="molecule type" value="Genomic_DNA"/>
</dbReference>
<gene>
    <name evidence="8" type="ORF">TI39_contig482g00006</name>
</gene>
<evidence type="ECO:0000313" key="9">
    <source>
        <dbReference type="Proteomes" id="UP000033647"/>
    </source>
</evidence>
<keyword evidence="5" id="KW-0274">FAD</keyword>
<dbReference type="PANTHER" id="PTHR13914">
    <property type="entry name" value="PROLINE OXIDASE"/>
    <property type="match status" value="1"/>
</dbReference>
<organism evidence="8 9">
    <name type="scientific">Zymoseptoria brevis</name>
    <dbReference type="NCBI Taxonomy" id="1047168"/>
    <lineage>
        <taxon>Eukaryota</taxon>
        <taxon>Fungi</taxon>
        <taxon>Dikarya</taxon>
        <taxon>Ascomycota</taxon>
        <taxon>Pezizomycotina</taxon>
        <taxon>Dothideomycetes</taxon>
        <taxon>Dothideomycetidae</taxon>
        <taxon>Mycosphaerellales</taxon>
        <taxon>Mycosphaerellaceae</taxon>
        <taxon>Zymoseptoria</taxon>
    </lineage>
</organism>
<name>A0A0F4GJU5_9PEZI</name>
<sequence>MPPTVMRPTTSLGVESVFLPSTLLTKHTTYVCRTSLLPTPTPTQQRHISSKRKLHSTSSKDVALPVSSPVSERYNTSSSPKSLETQKSILATLPLSHILRTYLITAMSSSPILLQSSTSILRRMLESKNPLFRLDSNPIMRAVLLETFYKQFCAGTNATEIAKSTAEMRQLGYSGVILEYAKEVLKDAESNELAEIAEWKTGMLKSIEMAAPGDFLGLKWSGMGPAAMNRMKDQLPPSKDMDEAMHSVCKAAAEKDMALLPAAEETWNLAGFHDWCLNLQRVYNTSGKAVVYTTYQLYLKQCPATIAEHLALAKKEGFTLGAKLVRGAYLATEKRELIWPDIQTTHNTYNAAMTALIKRQYTSSIPQPSGAPADFPSLNVVIASHNAATVSLAQRLRQEQAARGEALTPLIFAQLQGMADEVSCQLLAAAKKSQEEGTMPVERVFKCTTWGSMYECLNYLLRRAAENKDAASRTGDTRKAMGAELMRRLRAMVGLA</sequence>
<comment type="caution">
    <text evidence="8">The sequence shown here is derived from an EMBL/GenBank/DDBJ whole genome shotgun (WGS) entry which is preliminary data.</text>
</comment>
<dbReference type="GO" id="GO:0004657">
    <property type="term" value="F:proline dehydrogenase activity"/>
    <property type="evidence" value="ECO:0007669"/>
    <property type="project" value="UniProtKB-EC"/>
</dbReference>
<comment type="cofactor">
    <cofactor evidence="5">
        <name>FAD</name>
        <dbReference type="ChEBI" id="CHEBI:57692"/>
    </cofactor>
</comment>
<dbReference type="InterPro" id="IPR002872">
    <property type="entry name" value="Proline_DH_dom"/>
</dbReference>
<comment type="catalytic activity">
    <reaction evidence="5">
        <text>L-proline + a quinone = (S)-1-pyrroline-5-carboxylate + a quinol + H(+)</text>
        <dbReference type="Rhea" id="RHEA:23784"/>
        <dbReference type="ChEBI" id="CHEBI:15378"/>
        <dbReference type="ChEBI" id="CHEBI:17388"/>
        <dbReference type="ChEBI" id="CHEBI:24646"/>
        <dbReference type="ChEBI" id="CHEBI:60039"/>
        <dbReference type="ChEBI" id="CHEBI:132124"/>
        <dbReference type="EC" id="1.5.5.2"/>
    </reaction>
</comment>
<dbReference type="GO" id="GO:0005739">
    <property type="term" value="C:mitochondrion"/>
    <property type="evidence" value="ECO:0007669"/>
    <property type="project" value="TreeGrafter"/>
</dbReference>
<dbReference type="InterPro" id="IPR015659">
    <property type="entry name" value="Proline_oxidase"/>
</dbReference>
<keyword evidence="3 5" id="KW-0560">Oxidoreductase</keyword>
<reference evidence="8 9" key="1">
    <citation type="submission" date="2015-03" db="EMBL/GenBank/DDBJ databases">
        <title>RNA-seq based gene annotation and comparative genomics of four Zymoseptoria species reveal species-specific pathogenicity related genes and transposable element activity.</title>
        <authorList>
            <person name="Grandaubert J."/>
            <person name="Bhattacharyya A."/>
            <person name="Stukenbrock E.H."/>
        </authorList>
    </citation>
    <scope>NUCLEOTIDE SEQUENCE [LARGE SCALE GENOMIC DNA]</scope>
    <source>
        <strain evidence="8 9">Zb18110</strain>
    </source>
</reference>
<evidence type="ECO:0000256" key="4">
    <source>
        <dbReference type="ARBA" id="ARBA00023062"/>
    </source>
</evidence>
<evidence type="ECO:0000256" key="3">
    <source>
        <dbReference type="ARBA" id="ARBA00023002"/>
    </source>
</evidence>
<protein>
    <recommendedName>
        <fullName evidence="2 5">Proline dehydrogenase</fullName>
        <ecNumber evidence="2 5">1.5.5.2</ecNumber>
    </recommendedName>
</protein>
<dbReference type="OrthoDB" id="5464at2759"/>
<feature type="compositionally biased region" description="Polar residues" evidence="6">
    <location>
        <begin position="68"/>
        <end position="81"/>
    </location>
</feature>
<accession>A0A0F4GJU5</accession>
<evidence type="ECO:0000256" key="2">
    <source>
        <dbReference type="ARBA" id="ARBA00012695"/>
    </source>
</evidence>
<dbReference type="Proteomes" id="UP000033647">
    <property type="component" value="Unassembled WGS sequence"/>
</dbReference>
<dbReference type="PANTHER" id="PTHR13914:SF0">
    <property type="entry name" value="PROLINE DEHYDROGENASE 1, MITOCHONDRIAL"/>
    <property type="match status" value="1"/>
</dbReference>
<keyword evidence="9" id="KW-1185">Reference proteome</keyword>
<comment type="function">
    <text evidence="5">Converts proline to delta-1-pyrroline-5-carboxylate.</text>
</comment>
<dbReference type="GO" id="GO:0071949">
    <property type="term" value="F:FAD binding"/>
    <property type="evidence" value="ECO:0007669"/>
    <property type="project" value="TreeGrafter"/>
</dbReference>
<feature type="domain" description="Proline dehydrogenase" evidence="7">
    <location>
        <begin position="163"/>
        <end position="474"/>
    </location>
</feature>
<dbReference type="SUPFAM" id="SSF51730">
    <property type="entry name" value="FAD-linked oxidoreductase"/>
    <property type="match status" value="1"/>
</dbReference>
<dbReference type="GO" id="GO:0010133">
    <property type="term" value="P:L-proline catabolic process to L-glutamate"/>
    <property type="evidence" value="ECO:0007669"/>
    <property type="project" value="TreeGrafter"/>
</dbReference>
<evidence type="ECO:0000313" key="8">
    <source>
        <dbReference type="EMBL" id="KJX97523.1"/>
    </source>
</evidence>
<dbReference type="InterPro" id="IPR029041">
    <property type="entry name" value="FAD-linked_oxidoreductase-like"/>
</dbReference>
<dbReference type="EC" id="1.5.5.2" evidence="2 5"/>
<dbReference type="STRING" id="1047168.A0A0F4GJU5"/>
<evidence type="ECO:0000259" key="7">
    <source>
        <dbReference type="Pfam" id="PF01619"/>
    </source>
</evidence>
<keyword evidence="5" id="KW-0285">Flavoprotein</keyword>
<dbReference type="Pfam" id="PF01619">
    <property type="entry name" value="Pro_dh"/>
    <property type="match status" value="1"/>
</dbReference>
<keyword evidence="4 5" id="KW-0642">Proline metabolism</keyword>
<evidence type="ECO:0000256" key="1">
    <source>
        <dbReference type="ARBA" id="ARBA00005869"/>
    </source>
</evidence>
<dbReference type="Gene3D" id="3.20.20.220">
    <property type="match status" value="1"/>
</dbReference>
<dbReference type="AlphaFoldDB" id="A0A0F4GJU5"/>
<evidence type="ECO:0000256" key="6">
    <source>
        <dbReference type="SAM" id="MobiDB-lite"/>
    </source>
</evidence>
<comment type="similarity">
    <text evidence="1 5">Belongs to the proline oxidase family.</text>
</comment>
<proteinExistence type="inferred from homology"/>